<accession>A0A143PBM1</accession>
<evidence type="ECO:0000256" key="5">
    <source>
        <dbReference type="ARBA" id="ARBA00023136"/>
    </source>
</evidence>
<feature type="transmembrane region" description="Helical" evidence="6">
    <location>
        <begin position="272"/>
        <end position="296"/>
    </location>
</feature>
<dbReference type="InterPro" id="IPR050367">
    <property type="entry name" value="APC_superfamily"/>
</dbReference>
<dbReference type="Gene3D" id="1.20.1740.10">
    <property type="entry name" value="Amino acid/polyamine transporter I"/>
    <property type="match status" value="1"/>
</dbReference>
<feature type="transmembrane region" description="Helical" evidence="6">
    <location>
        <begin position="39"/>
        <end position="62"/>
    </location>
</feature>
<sequence length="459" mass="50063">MNKLGFWSIVLLTINLIVGSGIFLSPGTVVGMAGKYTPLVYLIAASFAGVLALSFAASAKYVNKGGAAYAYSTAAFGENIGFYVGIAQFIAGSIAWGVMATAVVKTILVISGGPSNDPVWVTVGILILMIIVFCINIFGTKLFEIVNNLSTAGKLISLGTVIIAGLIIIISTGKSHYYEIDHLVNTSHLDSSGFVMAIIAAFYAFTGFENVANGSQDMQSPEKNLPKAIPLAILIIGTTFIGLITIIMMINPEALLRTKQVVSLVAIFKSPILYNIILYGALISMFGINIATSFSIPRMLESVAEKGQLPTWFKYRNKYGFPLNAFLATAVVAVLLPMSFRFDMDSIIVLSAISRFVQFLIVPAALITFYMGRAHDDVLDSAKKNIFTDMFMPSFALFLTVFMLFRFDWKSEFSVKHHGELVLNYSAIIAMVIGYIVLPAVLFWINHRRDAKKKVAKEH</sequence>
<dbReference type="KEGG" id="scv:A4G25_08295"/>
<feature type="transmembrane region" description="Helical" evidence="6">
    <location>
        <begin position="228"/>
        <end position="251"/>
    </location>
</feature>
<reference evidence="8 9" key="1">
    <citation type="submission" date="2018-11" db="EMBL/GenBank/DDBJ databases">
        <title>Genomic profiling of Staphylococcus species from a Poultry farm system in KwaZulu-Natal, South Africa.</title>
        <authorList>
            <person name="Amoako D.G."/>
            <person name="Somboro A.M."/>
            <person name="Abia A.L.K."/>
            <person name="Bester L.A."/>
            <person name="Essack S.Y."/>
        </authorList>
    </citation>
    <scope>NUCLEOTIDE SEQUENCE [LARGE SCALE GENOMIC DNA]</scope>
    <source>
        <strain evidence="8 9">SA11</strain>
    </source>
</reference>
<feature type="transmembrane region" description="Helical" evidence="6">
    <location>
        <begin position="191"/>
        <end position="208"/>
    </location>
</feature>
<gene>
    <name evidence="8" type="ORF">EIG99_09515</name>
    <name evidence="7" type="ORF">I6J05_10225</name>
</gene>
<feature type="transmembrane region" description="Helical" evidence="6">
    <location>
        <begin position="319"/>
        <end position="340"/>
    </location>
</feature>
<dbReference type="PANTHER" id="PTHR42770">
    <property type="entry name" value="AMINO ACID TRANSPORTER-RELATED"/>
    <property type="match status" value="1"/>
</dbReference>
<dbReference type="Proteomes" id="UP000595942">
    <property type="component" value="Chromosome"/>
</dbReference>
<keyword evidence="5 6" id="KW-0472">Membrane</keyword>
<feature type="transmembrane region" description="Helical" evidence="6">
    <location>
        <begin position="6"/>
        <end position="27"/>
    </location>
</feature>
<evidence type="ECO:0000256" key="2">
    <source>
        <dbReference type="ARBA" id="ARBA00022475"/>
    </source>
</evidence>
<dbReference type="AlphaFoldDB" id="A0A143PBM1"/>
<dbReference type="GO" id="GO:0005886">
    <property type="term" value="C:plasma membrane"/>
    <property type="evidence" value="ECO:0007669"/>
    <property type="project" value="UniProtKB-SubCell"/>
</dbReference>
<dbReference type="EMBL" id="CP068073">
    <property type="protein sequence ID" value="QQS82275.1"/>
    <property type="molecule type" value="Genomic_DNA"/>
</dbReference>
<feature type="transmembrane region" description="Helical" evidence="6">
    <location>
        <begin position="82"/>
        <end position="107"/>
    </location>
</feature>
<feature type="transmembrane region" description="Helical" evidence="6">
    <location>
        <begin position="119"/>
        <end position="139"/>
    </location>
</feature>
<dbReference type="OrthoDB" id="3181223at2"/>
<dbReference type="InterPro" id="IPR002293">
    <property type="entry name" value="AA/rel_permease1"/>
</dbReference>
<feature type="transmembrane region" description="Helical" evidence="6">
    <location>
        <begin position="347"/>
        <end position="370"/>
    </location>
</feature>
<keyword evidence="3 6" id="KW-0812">Transmembrane</keyword>
<dbReference type="GO" id="GO:0022857">
    <property type="term" value="F:transmembrane transporter activity"/>
    <property type="evidence" value="ECO:0007669"/>
    <property type="project" value="InterPro"/>
</dbReference>
<dbReference type="Proteomes" id="UP000293854">
    <property type="component" value="Unassembled WGS sequence"/>
</dbReference>
<dbReference type="GeneID" id="93725352"/>
<evidence type="ECO:0000256" key="1">
    <source>
        <dbReference type="ARBA" id="ARBA00004651"/>
    </source>
</evidence>
<name>A0A143PBM1_9STAP</name>
<dbReference type="Pfam" id="PF13520">
    <property type="entry name" value="AA_permease_2"/>
    <property type="match status" value="1"/>
</dbReference>
<evidence type="ECO:0000313" key="7">
    <source>
        <dbReference type="EMBL" id="QQS82275.1"/>
    </source>
</evidence>
<dbReference type="EMBL" id="RQTE01000185">
    <property type="protein sequence ID" value="RZI01181.1"/>
    <property type="molecule type" value="Genomic_DNA"/>
</dbReference>
<dbReference type="PANTHER" id="PTHR42770:SF18">
    <property type="entry name" value="ARGININE_AGMATINE ANTIPORTER"/>
    <property type="match status" value="1"/>
</dbReference>
<evidence type="ECO:0000313" key="9">
    <source>
        <dbReference type="Proteomes" id="UP000293854"/>
    </source>
</evidence>
<organism evidence="8 9">
    <name type="scientific">Staphylococcus condimenti</name>
    <dbReference type="NCBI Taxonomy" id="70255"/>
    <lineage>
        <taxon>Bacteria</taxon>
        <taxon>Bacillati</taxon>
        <taxon>Bacillota</taxon>
        <taxon>Bacilli</taxon>
        <taxon>Bacillales</taxon>
        <taxon>Staphylococcaceae</taxon>
        <taxon>Staphylococcus</taxon>
    </lineage>
</organism>
<evidence type="ECO:0000313" key="10">
    <source>
        <dbReference type="Proteomes" id="UP000595942"/>
    </source>
</evidence>
<keyword evidence="10" id="KW-1185">Reference proteome</keyword>
<reference evidence="7 10" key="2">
    <citation type="submission" date="2021-01" db="EMBL/GenBank/DDBJ databases">
        <title>FDA dAtabase for Regulatory Grade micrObial Sequences (FDA-ARGOS): Supporting development and validation of Infectious Disease Dx tests.</title>
        <authorList>
            <person name="Sproer C."/>
            <person name="Gronow S."/>
            <person name="Severitt S."/>
            <person name="Schroder I."/>
            <person name="Tallon L."/>
            <person name="Sadzewicz L."/>
            <person name="Zhao X."/>
            <person name="Boylan J."/>
            <person name="Ott S."/>
            <person name="Bowen H."/>
            <person name="Vavikolanu K."/>
            <person name="Mehta A."/>
            <person name="Aluvathingal J."/>
            <person name="Nadendla S."/>
            <person name="Lowell S."/>
            <person name="Myers T."/>
            <person name="Yan Y."/>
            <person name="Sichtig H."/>
        </authorList>
    </citation>
    <scope>NUCLEOTIDE SEQUENCE [LARGE SCALE GENOMIC DNA]</scope>
    <source>
        <strain evidence="7 10">FDAARGOS_1148</strain>
    </source>
</reference>
<protein>
    <submittedName>
        <fullName evidence="8">APC family permease</fullName>
    </submittedName>
</protein>
<comment type="subcellular location">
    <subcellularLocation>
        <location evidence="1">Cell membrane</location>
        <topology evidence="1">Multi-pass membrane protein</topology>
    </subcellularLocation>
</comment>
<feature type="transmembrane region" description="Helical" evidence="6">
    <location>
        <begin position="421"/>
        <end position="445"/>
    </location>
</feature>
<dbReference type="RefSeq" id="WP_047132067.1">
    <property type="nucleotide sequence ID" value="NZ_CP015114.1"/>
</dbReference>
<keyword evidence="4 6" id="KW-1133">Transmembrane helix</keyword>
<feature type="transmembrane region" description="Helical" evidence="6">
    <location>
        <begin position="151"/>
        <end position="170"/>
    </location>
</feature>
<dbReference type="PIRSF" id="PIRSF006060">
    <property type="entry name" value="AA_transporter"/>
    <property type="match status" value="1"/>
</dbReference>
<evidence type="ECO:0000256" key="4">
    <source>
        <dbReference type="ARBA" id="ARBA00022989"/>
    </source>
</evidence>
<evidence type="ECO:0000256" key="6">
    <source>
        <dbReference type="SAM" id="Phobius"/>
    </source>
</evidence>
<evidence type="ECO:0000313" key="8">
    <source>
        <dbReference type="EMBL" id="RZI01181.1"/>
    </source>
</evidence>
<feature type="transmembrane region" description="Helical" evidence="6">
    <location>
        <begin position="390"/>
        <end position="409"/>
    </location>
</feature>
<evidence type="ECO:0000256" key="3">
    <source>
        <dbReference type="ARBA" id="ARBA00022692"/>
    </source>
</evidence>
<proteinExistence type="predicted"/>
<keyword evidence="2" id="KW-1003">Cell membrane</keyword>